<evidence type="ECO:0000256" key="6">
    <source>
        <dbReference type="SAM" id="MobiDB-lite"/>
    </source>
</evidence>
<keyword evidence="4 7" id="KW-0472">Membrane</keyword>
<name>A0AAQ3RAK5_9PEZI</name>
<evidence type="ECO:0000256" key="7">
    <source>
        <dbReference type="SAM" id="Phobius"/>
    </source>
</evidence>
<evidence type="ECO:0000256" key="3">
    <source>
        <dbReference type="ARBA" id="ARBA00022989"/>
    </source>
</evidence>
<feature type="transmembrane region" description="Helical" evidence="7">
    <location>
        <begin position="208"/>
        <end position="227"/>
    </location>
</feature>
<sequence length="371" mass="40867">MKVASDPAVASAVAAGRVPADVSIAHLDETRDLPAKIAIIFVCSLAFIIIVLRCFSRIFLVKIFFGIDDVLAIISWMFHISFAALSIVLIDLGSGRHYDYIIYVMPLNTVKKTETLDFIAHLLYTTALFACRCSGLAFYYRLCDRQRGFRILILCAGIFLVCAYLPQMFLIIFHCLPVTSLWPYDWQPGASDYTCLQWGTVYSVNSSFSLICDLVIFTIPVLIIRSLHLSLKRKFQISLVLLPGVLVISISIARLYLVAIGQWLADESWSYDPLLAVENAEIAATIIALSVPALKPLLGKWASIFTAVFKGDEDSDGAKCGRGIGYRLRSLSKNSGLVPSKRKSSAPAHAIPERPKKPGSNGSDGSLLRPQ</sequence>
<evidence type="ECO:0000259" key="8">
    <source>
        <dbReference type="Pfam" id="PF20684"/>
    </source>
</evidence>
<organism evidence="9 10">
    <name type="scientific">Acrodontium crateriforme</name>
    <dbReference type="NCBI Taxonomy" id="150365"/>
    <lineage>
        <taxon>Eukaryota</taxon>
        <taxon>Fungi</taxon>
        <taxon>Dikarya</taxon>
        <taxon>Ascomycota</taxon>
        <taxon>Pezizomycotina</taxon>
        <taxon>Dothideomycetes</taxon>
        <taxon>Dothideomycetidae</taxon>
        <taxon>Mycosphaerellales</taxon>
        <taxon>Teratosphaeriaceae</taxon>
        <taxon>Acrodontium</taxon>
    </lineage>
</organism>
<evidence type="ECO:0000256" key="5">
    <source>
        <dbReference type="ARBA" id="ARBA00038359"/>
    </source>
</evidence>
<keyword evidence="2 7" id="KW-0812">Transmembrane</keyword>
<evidence type="ECO:0000256" key="4">
    <source>
        <dbReference type="ARBA" id="ARBA00023136"/>
    </source>
</evidence>
<feature type="transmembrane region" description="Helical" evidence="7">
    <location>
        <begin position="118"/>
        <end position="139"/>
    </location>
</feature>
<dbReference type="AlphaFoldDB" id="A0AAQ3RAK5"/>
<comment type="similarity">
    <text evidence="5">Belongs to the SAT4 family.</text>
</comment>
<comment type="subcellular location">
    <subcellularLocation>
        <location evidence="1">Membrane</location>
        <topology evidence="1">Multi-pass membrane protein</topology>
    </subcellularLocation>
</comment>
<dbReference type="GO" id="GO:0016020">
    <property type="term" value="C:membrane"/>
    <property type="evidence" value="ECO:0007669"/>
    <property type="project" value="UniProtKB-SubCell"/>
</dbReference>
<dbReference type="Pfam" id="PF20684">
    <property type="entry name" value="Fung_rhodopsin"/>
    <property type="match status" value="1"/>
</dbReference>
<feature type="transmembrane region" description="Helical" evidence="7">
    <location>
        <begin position="239"/>
        <end position="264"/>
    </location>
</feature>
<evidence type="ECO:0000256" key="2">
    <source>
        <dbReference type="ARBA" id="ARBA00022692"/>
    </source>
</evidence>
<dbReference type="Proteomes" id="UP001303373">
    <property type="component" value="Chromosome 6"/>
</dbReference>
<protein>
    <recommendedName>
        <fullName evidence="8">Rhodopsin domain-containing protein</fullName>
    </recommendedName>
</protein>
<reference evidence="9 10" key="1">
    <citation type="submission" date="2023-11" db="EMBL/GenBank/DDBJ databases">
        <title>An acidophilic fungus is an integral part of prey digestion in a carnivorous sundew plant.</title>
        <authorList>
            <person name="Tsai I.J."/>
        </authorList>
    </citation>
    <scope>NUCLEOTIDE SEQUENCE [LARGE SCALE GENOMIC DNA]</scope>
    <source>
        <strain evidence="9">169a</strain>
    </source>
</reference>
<feature type="transmembrane region" description="Helical" evidence="7">
    <location>
        <begin position="37"/>
        <end position="58"/>
    </location>
</feature>
<dbReference type="EMBL" id="CP138585">
    <property type="protein sequence ID" value="WPH01395.1"/>
    <property type="molecule type" value="Genomic_DNA"/>
</dbReference>
<feature type="transmembrane region" description="Helical" evidence="7">
    <location>
        <begin position="70"/>
        <end position="90"/>
    </location>
</feature>
<dbReference type="PANTHER" id="PTHR33048">
    <property type="entry name" value="PTH11-LIKE INTEGRAL MEMBRANE PROTEIN (AFU_ORTHOLOGUE AFUA_5G11245)"/>
    <property type="match status" value="1"/>
</dbReference>
<dbReference type="InterPro" id="IPR052337">
    <property type="entry name" value="SAT4-like"/>
</dbReference>
<feature type="transmembrane region" description="Helical" evidence="7">
    <location>
        <begin position="151"/>
        <end position="173"/>
    </location>
</feature>
<gene>
    <name evidence="9" type="ORF">R9X50_00424000</name>
</gene>
<evidence type="ECO:0000313" key="10">
    <source>
        <dbReference type="Proteomes" id="UP001303373"/>
    </source>
</evidence>
<feature type="domain" description="Rhodopsin" evidence="8">
    <location>
        <begin position="52"/>
        <end position="299"/>
    </location>
</feature>
<keyword evidence="3 7" id="KW-1133">Transmembrane helix</keyword>
<evidence type="ECO:0000256" key="1">
    <source>
        <dbReference type="ARBA" id="ARBA00004141"/>
    </source>
</evidence>
<feature type="region of interest" description="Disordered" evidence="6">
    <location>
        <begin position="334"/>
        <end position="371"/>
    </location>
</feature>
<dbReference type="InterPro" id="IPR049326">
    <property type="entry name" value="Rhodopsin_dom_fungi"/>
</dbReference>
<accession>A0AAQ3RAK5</accession>
<keyword evidence="10" id="KW-1185">Reference proteome</keyword>
<dbReference type="PANTHER" id="PTHR33048:SF47">
    <property type="entry name" value="INTEGRAL MEMBRANE PROTEIN-RELATED"/>
    <property type="match status" value="1"/>
</dbReference>
<evidence type="ECO:0000313" key="9">
    <source>
        <dbReference type="EMBL" id="WPH01395.1"/>
    </source>
</evidence>
<proteinExistence type="inferred from homology"/>